<dbReference type="RefSeq" id="XP_005647790.1">
    <property type="nucleotide sequence ID" value="XM_005647733.1"/>
</dbReference>
<keyword evidence="4" id="KW-0812">Transmembrane</keyword>
<dbReference type="InterPro" id="IPR007657">
    <property type="entry name" value="Glycosyltransferase_61"/>
</dbReference>
<protein>
    <recommendedName>
        <fullName evidence="8">Glycosyltransferase 61 catalytic domain-containing protein</fullName>
    </recommendedName>
</protein>
<proteinExistence type="predicted"/>
<evidence type="ECO:0000256" key="3">
    <source>
        <dbReference type="ARBA" id="ARBA00022679"/>
    </source>
</evidence>
<dbReference type="Pfam" id="PF04577">
    <property type="entry name" value="Glyco_transf_61"/>
    <property type="match status" value="1"/>
</dbReference>
<keyword evidence="3" id="KW-0808">Transferase</keyword>
<dbReference type="GO" id="GO:0016763">
    <property type="term" value="F:pentosyltransferase activity"/>
    <property type="evidence" value="ECO:0007669"/>
    <property type="project" value="UniProtKB-ARBA"/>
</dbReference>
<reference evidence="9 10" key="1">
    <citation type="journal article" date="2012" name="Genome Biol.">
        <title>The genome of the polar eukaryotic microalga coccomyxa subellipsoidea reveals traits of cold adaptation.</title>
        <authorList>
            <person name="Blanc G."/>
            <person name="Agarkova I."/>
            <person name="Grimwood J."/>
            <person name="Kuo A."/>
            <person name="Brueggeman A."/>
            <person name="Dunigan D."/>
            <person name="Gurnon J."/>
            <person name="Ladunga I."/>
            <person name="Lindquist E."/>
            <person name="Lucas S."/>
            <person name="Pangilinan J."/>
            <person name="Proschold T."/>
            <person name="Salamov A."/>
            <person name="Schmutz J."/>
            <person name="Weeks D."/>
            <person name="Yamada T."/>
            <person name="Claverie J.M."/>
            <person name="Grigoriev I."/>
            <person name="Van Etten J."/>
            <person name="Lomsadze A."/>
            <person name="Borodovsky M."/>
        </authorList>
    </citation>
    <scope>NUCLEOTIDE SEQUENCE [LARGE SCALE GENOMIC DNA]</scope>
    <source>
        <strain evidence="9 10">C-169</strain>
    </source>
</reference>
<dbReference type="AlphaFoldDB" id="I0YXX7"/>
<gene>
    <name evidence="9" type="ORF">COCSUDRAFT_63602</name>
</gene>
<evidence type="ECO:0000256" key="6">
    <source>
        <dbReference type="ARBA" id="ARBA00023136"/>
    </source>
</evidence>
<dbReference type="GO" id="GO:0016020">
    <property type="term" value="C:membrane"/>
    <property type="evidence" value="ECO:0007669"/>
    <property type="project" value="UniProtKB-SubCell"/>
</dbReference>
<comment type="subcellular location">
    <subcellularLocation>
        <location evidence="1">Membrane</location>
        <topology evidence="1">Single-pass membrane protein</topology>
    </subcellularLocation>
</comment>
<name>I0YXX7_COCSC</name>
<keyword evidence="2" id="KW-0328">Glycosyltransferase</keyword>
<feature type="domain" description="Glycosyltransferase 61 catalytic" evidence="8">
    <location>
        <begin position="48"/>
        <end position="249"/>
    </location>
</feature>
<sequence>MHAGHVTIEPYILPWAPTVVTRAIPRDAAYASQPVAVYASTNDYAFNYGHALFDFLYAVFNQLQTLQLYTPDFQLLLAQHQGTNPDAINIFINPENSERSLLRMISRNPVLPLHEFRAAGSEAADLTCVKTLVAGSAHMHLTLARARALPFRAAAMVNLGVNDQGLARQPRITLLDKRGKRRIENLREIAAALAADFPRVQVVVVNGASIERMSIRQQLELMASTTVLITPCGGLGTVSVFLPPGGTAIVMNYYNTARNTSTQMENIYYSNVEYVDYQYFPVVLEDYEGTSDRPGCENHETAKKFATQGKLINCNLRIKDLWRIRMVVNAAVMRWAARDENW</sequence>
<keyword evidence="7" id="KW-0325">Glycoprotein</keyword>
<dbReference type="KEGG" id="csl:COCSUDRAFT_63602"/>
<dbReference type="eggNOG" id="ENOG502SEVD">
    <property type="taxonomic scope" value="Eukaryota"/>
</dbReference>
<dbReference type="InterPro" id="IPR049625">
    <property type="entry name" value="Glyco_transf_61_cat"/>
</dbReference>
<dbReference type="EMBL" id="AGSI01000008">
    <property type="protein sequence ID" value="EIE23246.1"/>
    <property type="molecule type" value="Genomic_DNA"/>
</dbReference>
<evidence type="ECO:0000256" key="7">
    <source>
        <dbReference type="ARBA" id="ARBA00023180"/>
    </source>
</evidence>
<dbReference type="GeneID" id="17041234"/>
<dbReference type="OrthoDB" id="529273at2759"/>
<organism evidence="9 10">
    <name type="scientific">Coccomyxa subellipsoidea (strain C-169)</name>
    <name type="common">Green microalga</name>
    <dbReference type="NCBI Taxonomy" id="574566"/>
    <lineage>
        <taxon>Eukaryota</taxon>
        <taxon>Viridiplantae</taxon>
        <taxon>Chlorophyta</taxon>
        <taxon>core chlorophytes</taxon>
        <taxon>Trebouxiophyceae</taxon>
        <taxon>Trebouxiophyceae incertae sedis</taxon>
        <taxon>Coccomyxaceae</taxon>
        <taxon>Coccomyxa</taxon>
        <taxon>Coccomyxa subellipsoidea</taxon>
    </lineage>
</organism>
<keyword evidence="5" id="KW-1133">Transmembrane helix</keyword>
<evidence type="ECO:0000313" key="10">
    <source>
        <dbReference type="Proteomes" id="UP000007264"/>
    </source>
</evidence>
<dbReference type="Proteomes" id="UP000007264">
    <property type="component" value="Unassembled WGS sequence"/>
</dbReference>
<dbReference type="PANTHER" id="PTHR20961">
    <property type="entry name" value="GLYCOSYLTRANSFERASE"/>
    <property type="match status" value="1"/>
</dbReference>
<evidence type="ECO:0000313" key="9">
    <source>
        <dbReference type="EMBL" id="EIE23246.1"/>
    </source>
</evidence>
<evidence type="ECO:0000256" key="5">
    <source>
        <dbReference type="ARBA" id="ARBA00022989"/>
    </source>
</evidence>
<keyword evidence="6" id="KW-0472">Membrane</keyword>
<evidence type="ECO:0000256" key="4">
    <source>
        <dbReference type="ARBA" id="ARBA00022692"/>
    </source>
</evidence>
<dbReference type="GO" id="GO:0005794">
    <property type="term" value="C:Golgi apparatus"/>
    <property type="evidence" value="ECO:0007669"/>
    <property type="project" value="UniProtKB-ARBA"/>
</dbReference>
<keyword evidence="10" id="KW-1185">Reference proteome</keyword>
<dbReference type="PANTHER" id="PTHR20961:SF38">
    <property type="entry name" value="PROTEIN O-LINKED-MANNOSE BETA-1,4-N-ACETYLGLUCOSAMINYLTRANSFERASE 2"/>
    <property type="match status" value="1"/>
</dbReference>
<comment type="caution">
    <text evidence="9">The sequence shown here is derived from an EMBL/GenBank/DDBJ whole genome shotgun (WGS) entry which is preliminary data.</text>
</comment>
<evidence type="ECO:0000256" key="2">
    <source>
        <dbReference type="ARBA" id="ARBA00022676"/>
    </source>
</evidence>
<evidence type="ECO:0000259" key="8">
    <source>
        <dbReference type="Pfam" id="PF04577"/>
    </source>
</evidence>
<evidence type="ECO:0000256" key="1">
    <source>
        <dbReference type="ARBA" id="ARBA00004167"/>
    </source>
</evidence>
<accession>I0YXX7</accession>